<keyword evidence="8" id="KW-1185">Reference proteome</keyword>
<accession>A0A378LPV3</accession>
<keyword evidence="2" id="KW-0813">Transport</keyword>
<keyword evidence="3 6" id="KW-0812">Transmembrane</keyword>
<keyword evidence="5 6" id="KW-0472">Membrane</keyword>
<feature type="transmembrane region" description="Helical" evidence="6">
    <location>
        <begin position="109"/>
        <end position="129"/>
    </location>
</feature>
<organism evidence="7 8">
    <name type="scientific">Legionella wadsworthii</name>
    <dbReference type="NCBI Taxonomy" id="28088"/>
    <lineage>
        <taxon>Bacteria</taxon>
        <taxon>Pseudomonadati</taxon>
        <taxon>Pseudomonadota</taxon>
        <taxon>Gammaproteobacteria</taxon>
        <taxon>Legionellales</taxon>
        <taxon>Legionellaceae</taxon>
        <taxon>Legionella</taxon>
    </lineage>
</organism>
<reference evidence="7 8" key="1">
    <citation type="submission" date="2018-06" db="EMBL/GenBank/DDBJ databases">
        <authorList>
            <consortium name="Pathogen Informatics"/>
            <person name="Doyle S."/>
        </authorList>
    </citation>
    <scope>NUCLEOTIDE SEQUENCE [LARGE SCALE GENOMIC DNA]</scope>
    <source>
        <strain evidence="7 8">NCTC11532</strain>
    </source>
</reference>
<evidence type="ECO:0000313" key="7">
    <source>
        <dbReference type="EMBL" id="STY27868.1"/>
    </source>
</evidence>
<evidence type="ECO:0000256" key="6">
    <source>
        <dbReference type="SAM" id="Phobius"/>
    </source>
</evidence>
<gene>
    <name evidence="7" type="primary">pit</name>
    <name evidence="7" type="ORF">NCTC11532_00029</name>
</gene>
<feature type="transmembrane region" description="Helical" evidence="6">
    <location>
        <begin position="45"/>
        <end position="62"/>
    </location>
</feature>
<dbReference type="InterPro" id="IPR001204">
    <property type="entry name" value="Phos_transporter"/>
</dbReference>
<dbReference type="RefSeq" id="WP_031566821.1">
    <property type="nucleotide sequence ID" value="NZ_CAAAIS010000018.1"/>
</dbReference>
<evidence type="ECO:0000256" key="2">
    <source>
        <dbReference type="ARBA" id="ARBA00022448"/>
    </source>
</evidence>
<dbReference type="STRING" id="1122170.GCA_000701265_01585"/>
<dbReference type="PANTHER" id="PTHR11101:SF80">
    <property type="entry name" value="PHOSPHATE TRANSPORTER"/>
    <property type="match status" value="1"/>
</dbReference>
<sequence>MDATILFTLFVIFVAYIFDFINGFHDAANSIATIVTTRVLTPKQAVLWAAFFNFISFLVFNLTVAKTMGSGLIDPNIVDTHFILAALIGAIFWNLVTWYYGLPSSSSHALIGGLAGAAIAKGGFYSLQISGFTKVLIGIFVSPALGLFIAWSITYVFSKFPHNKTTKNKLFRGFQLFSSAMLSLTHGSNDGQKTMGIISIILFSSAWIEGAFYVPFWVVISCQAAISLGTLAGGWRIVRTMGYKITKLDPMKGSAAETGAAVSLFIATHLGIPVSTTHTVTGAITGVGLIHGMGGAHWHVIKRIFLSWLITLPAAAIISAALILSHI</sequence>
<keyword evidence="4 6" id="KW-1133">Transmembrane helix</keyword>
<dbReference type="GO" id="GO:0005315">
    <property type="term" value="F:phosphate transmembrane transporter activity"/>
    <property type="evidence" value="ECO:0007669"/>
    <property type="project" value="InterPro"/>
</dbReference>
<evidence type="ECO:0000313" key="8">
    <source>
        <dbReference type="Proteomes" id="UP000255297"/>
    </source>
</evidence>
<comment type="subcellular location">
    <subcellularLocation>
        <location evidence="1">Membrane</location>
        <topology evidence="1">Multi-pass membrane protein</topology>
    </subcellularLocation>
</comment>
<evidence type="ECO:0000256" key="5">
    <source>
        <dbReference type="ARBA" id="ARBA00023136"/>
    </source>
</evidence>
<dbReference type="Pfam" id="PF01384">
    <property type="entry name" value="PHO4"/>
    <property type="match status" value="2"/>
</dbReference>
<feature type="transmembrane region" description="Helical" evidence="6">
    <location>
        <begin position="305"/>
        <end position="324"/>
    </location>
</feature>
<dbReference type="OrthoDB" id="9779554at2"/>
<dbReference type="GO" id="GO:0035435">
    <property type="term" value="P:phosphate ion transmembrane transport"/>
    <property type="evidence" value="ECO:0007669"/>
    <property type="project" value="TreeGrafter"/>
</dbReference>
<evidence type="ECO:0000256" key="4">
    <source>
        <dbReference type="ARBA" id="ARBA00022989"/>
    </source>
</evidence>
<feature type="transmembrane region" description="Helical" evidence="6">
    <location>
        <begin position="214"/>
        <end position="238"/>
    </location>
</feature>
<dbReference type="Proteomes" id="UP000255297">
    <property type="component" value="Unassembled WGS sequence"/>
</dbReference>
<proteinExistence type="predicted"/>
<evidence type="ECO:0000256" key="1">
    <source>
        <dbReference type="ARBA" id="ARBA00004141"/>
    </source>
</evidence>
<dbReference type="AlphaFoldDB" id="A0A378LPV3"/>
<feature type="transmembrane region" description="Helical" evidence="6">
    <location>
        <begin position="135"/>
        <end position="157"/>
    </location>
</feature>
<evidence type="ECO:0000256" key="3">
    <source>
        <dbReference type="ARBA" id="ARBA00022692"/>
    </source>
</evidence>
<dbReference type="EMBL" id="UGPB01000001">
    <property type="protein sequence ID" value="STY27868.1"/>
    <property type="molecule type" value="Genomic_DNA"/>
</dbReference>
<feature type="transmembrane region" description="Helical" evidence="6">
    <location>
        <begin position="82"/>
        <end position="102"/>
    </location>
</feature>
<feature type="transmembrane region" description="Helical" evidence="6">
    <location>
        <begin position="191"/>
        <end position="208"/>
    </location>
</feature>
<protein>
    <submittedName>
        <fullName evidence="7">Inorganic phosphate transporter</fullName>
    </submittedName>
</protein>
<feature type="transmembrane region" description="Helical" evidence="6">
    <location>
        <begin position="6"/>
        <end position="24"/>
    </location>
</feature>
<name>A0A378LPV3_9GAMM</name>
<dbReference type="PANTHER" id="PTHR11101">
    <property type="entry name" value="PHOSPHATE TRANSPORTER"/>
    <property type="match status" value="1"/>
</dbReference>
<dbReference type="GO" id="GO:0016020">
    <property type="term" value="C:membrane"/>
    <property type="evidence" value="ECO:0007669"/>
    <property type="project" value="UniProtKB-SubCell"/>
</dbReference>